<evidence type="ECO:0000256" key="8">
    <source>
        <dbReference type="ARBA" id="ARBA00029584"/>
    </source>
</evidence>
<evidence type="ECO:0000313" key="16">
    <source>
        <dbReference type="Proteomes" id="UP000712600"/>
    </source>
</evidence>
<comment type="subcellular location">
    <subcellularLocation>
        <location evidence="12">Plastid</location>
        <location evidence="12">Chloroplast thylakoid</location>
    </subcellularLocation>
</comment>
<dbReference type="InterPro" id="IPR016123">
    <property type="entry name" value="Mog1/PsbP_a/b/a-sand"/>
</dbReference>
<keyword evidence="2" id="KW-0150">Chloroplast</keyword>
<accession>A0A8S9RNH3</accession>
<keyword evidence="5" id="KW-0809">Transit peptide</keyword>
<dbReference type="GO" id="GO:0009654">
    <property type="term" value="C:photosystem II oxygen evolving complex"/>
    <property type="evidence" value="ECO:0007669"/>
    <property type="project" value="InterPro"/>
</dbReference>
<comment type="caution">
    <text evidence="15">The sequence shown here is derived from an EMBL/GenBank/DDBJ whole genome shotgun (WGS) entry which is preliminary data.</text>
</comment>
<dbReference type="Gene3D" id="3.40.1000.10">
    <property type="entry name" value="Mog1/PsbP, alpha/beta/alpha sandwich"/>
    <property type="match status" value="2"/>
</dbReference>
<organism evidence="15 16">
    <name type="scientific">Brassica cretica</name>
    <name type="common">Mustard</name>
    <dbReference type="NCBI Taxonomy" id="69181"/>
    <lineage>
        <taxon>Eukaryota</taxon>
        <taxon>Viridiplantae</taxon>
        <taxon>Streptophyta</taxon>
        <taxon>Embryophyta</taxon>
        <taxon>Tracheophyta</taxon>
        <taxon>Spermatophyta</taxon>
        <taxon>Magnoliopsida</taxon>
        <taxon>eudicotyledons</taxon>
        <taxon>Gunneridae</taxon>
        <taxon>Pentapetalae</taxon>
        <taxon>rosids</taxon>
        <taxon>malvids</taxon>
        <taxon>Brassicales</taxon>
        <taxon>Brassicaceae</taxon>
        <taxon>Brassiceae</taxon>
        <taxon>Brassica</taxon>
    </lineage>
</organism>
<feature type="region of interest" description="Disordered" evidence="13">
    <location>
        <begin position="379"/>
        <end position="418"/>
    </location>
</feature>
<evidence type="ECO:0000256" key="12">
    <source>
        <dbReference type="ARBA" id="ARBA00046272"/>
    </source>
</evidence>
<evidence type="ECO:0000256" key="10">
    <source>
        <dbReference type="ARBA" id="ARBA00032148"/>
    </source>
</evidence>
<sequence>MAYSACFLHQSALASSSVARSSPSSSSQRYVSLSKLVCKAQQTQENDTSAVSRRLALTLLVGAAAVGSKVSPADAAYGEAANVFGKPKTNTDFTAYNGDGFQVQVPAKWNPSREVEYPGQVLRYEDNFDATSNLNVMVTPTDKKSITDYGSPEEFLSQVNYLLGKQAYFGETASETQSLRETETETEKMAYSACFLHQSALASSSVARSTPSSSSQRYVSLSKLVCKAQQTQENDTSTVSRRLALTLLIGAAAVGSKVSPADAAYGEAANVFGKPKTNTDFTAYNGDGFQVQVPAKWNPSREVEYPGQVLRYEDNFDATSNLNVMVTPTDKKSITDYGSPEEFLSQVNYLLGKQAYFGETASEGGFDNNAVATANILETNIQDGSKPPRNESSGNAAGFREDPVRHRGRTSPFHHNRR</sequence>
<dbReference type="PANTHER" id="PTHR31407">
    <property type="match status" value="1"/>
</dbReference>
<keyword evidence="7" id="KW-0604">Photosystem II</keyword>
<evidence type="ECO:0000256" key="7">
    <source>
        <dbReference type="ARBA" id="ARBA00023276"/>
    </source>
</evidence>
<keyword evidence="6" id="KW-0793">Thylakoid</keyword>
<gene>
    <name evidence="15" type="ORF">F2Q69_00058286</name>
</gene>
<protein>
    <recommendedName>
        <fullName evidence="10">23 kDa subunit of oxygen evolving system of photosystem II</fullName>
    </recommendedName>
    <alternativeName>
        <fullName evidence="9">23 kDa thylakoid membrane protein</fullName>
    </alternativeName>
    <alternativeName>
        <fullName evidence="8">OEC 23 kDa subunit</fullName>
    </alternativeName>
</protein>
<comment type="function">
    <text evidence="1">May be involved in the regulation of photosystem II.</text>
</comment>
<dbReference type="EMBL" id="QGKX02000095">
    <property type="protein sequence ID" value="KAF3574225.1"/>
    <property type="molecule type" value="Genomic_DNA"/>
</dbReference>
<evidence type="ECO:0000256" key="4">
    <source>
        <dbReference type="ARBA" id="ARBA00022640"/>
    </source>
</evidence>
<comment type="similarity">
    <text evidence="11">Belongs to the PsbP family.</text>
</comment>
<evidence type="ECO:0000256" key="3">
    <source>
        <dbReference type="ARBA" id="ARBA00022531"/>
    </source>
</evidence>
<dbReference type="SUPFAM" id="SSF55724">
    <property type="entry name" value="Mog1p/PsbP-like"/>
    <property type="match status" value="2"/>
</dbReference>
<keyword evidence="4" id="KW-0934">Plastid</keyword>
<name>A0A8S9RNH3_BRACR</name>
<dbReference type="GO" id="GO:0015979">
    <property type="term" value="P:photosynthesis"/>
    <property type="evidence" value="ECO:0007669"/>
    <property type="project" value="UniProtKB-KW"/>
</dbReference>
<dbReference type="GO" id="GO:0009534">
    <property type="term" value="C:chloroplast thylakoid"/>
    <property type="evidence" value="ECO:0007669"/>
    <property type="project" value="UniProtKB-SubCell"/>
</dbReference>
<dbReference type="GO" id="GO:0019898">
    <property type="term" value="C:extrinsic component of membrane"/>
    <property type="evidence" value="ECO:0007669"/>
    <property type="project" value="InterPro"/>
</dbReference>
<evidence type="ECO:0000256" key="11">
    <source>
        <dbReference type="ARBA" id="ARBA00035638"/>
    </source>
</evidence>
<dbReference type="GO" id="GO:0005509">
    <property type="term" value="F:calcium ion binding"/>
    <property type="evidence" value="ECO:0007669"/>
    <property type="project" value="InterPro"/>
</dbReference>
<feature type="compositionally biased region" description="Basic residues" evidence="13">
    <location>
        <begin position="406"/>
        <end position="418"/>
    </location>
</feature>
<evidence type="ECO:0000256" key="2">
    <source>
        <dbReference type="ARBA" id="ARBA00022528"/>
    </source>
</evidence>
<proteinExistence type="inferred from homology"/>
<feature type="domain" description="PsbP C-terminal" evidence="14">
    <location>
        <begin position="280"/>
        <end position="379"/>
    </location>
</feature>
<dbReference type="AlphaFoldDB" id="A0A8S9RNH3"/>
<dbReference type="PANTHER" id="PTHR31407:SF6">
    <property type="entry name" value="OXYGEN-EVOLVING ENHANCER PROTEIN 2-1, CHLOROPLASTIC"/>
    <property type="match status" value="1"/>
</dbReference>
<reference evidence="15" key="1">
    <citation type="submission" date="2019-12" db="EMBL/GenBank/DDBJ databases">
        <title>Genome sequencing and annotation of Brassica cretica.</title>
        <authorList>
            <person name="Studholme D.J."/>
            <person name="Sarris P."/>
        </authorList>
    </citation>
    <scope>NUCLEOTIDE SEQUENCE</scope>
    <source>
        <strain evidence="15">PFS-109/04</strain>
        <tissue evidence="15">Leaf</tissue>
    </source>
</reference>
<dbReference type="InterPro" id="IPR002683">
    <property type="entry name" value="PsbP_C"/>
</dbReference>
<feature type="domain" description="PsbP C-terminal" evidence="14">
    <location>
        <begin position="92"/>
        <end position="192"/>
    </location>
</feature>
<evidence type="ECO:0000256" key="13">
    <source>
        <dbReference type="SAM" id="MobiDB-lite"/>
    </source>
</evidence>
<evidence type="ECO:0000259" key="14">
    <source>
        <dbReference type="Pfam" id="PF01789"/>
    </source>
</evidence>
<evidence type="ECO:0000313" key="15">
    <source>
        <dbReference type="EMBL" id="KAF3574225.1"/>
    </source>
</evidence>
<evidence type="ECO:0000256" key="5">
    <source>
        <dbReference type="ARBA" id="ARBA00022946"/>
    </source>
</evidence>
<dbReference type="Pfam" id="PF01789">
    <property type="entry name" value="PsbP"/>
    <property type="match status" value="2"/>
</dbReference>
<evidence type="ECO:0000256" key="1">
    <source>
        <dbReference type="ARBA" id="ARBA00002851"/>
    </source>
</evidence>
<evidence type="ECO:0000256" key="9">
    <source>
        <dbReference type="ARBA" id="ARBA00031606"/>
    </source>
</evidence>
<dbReference type="Proteomes" id="UP000712600">
    <property type="component" value="Unassembled WGS sequence"/>
</dbReference>
<keyword evidence="3" id="KW-0602">Photosynthesis</keyword>
<evidence type="ECO:0000256" key="6">
    <source>
        <dbReference type="ARBA" id="ARBA00023078"/>
    </source>
</evidence>